<evidence type="ECO:0000313" key="2">
    <source>
        <dbReference type="Proteomes" id="UP001497516"/>
    </source>
</evidence>
<dbReference type="EMBL" id="OZ034818">
    <property type="protein sequence ID" value="CAL1388036.1"/>
    <property type="molecule type" value="Genomic_DNA"/>
</dbReference>
<reference evidence="1 2" key="1">
    <citation type="submission" date="2024-04" db="EMBL/GenBank/DDBJ databases">
        <authorList>
            <person name="Fracassetti M."/>
        </authorList>
    </citation>
    <scope>NUCLEOTIDE SEQUENCE [LARGE SCALE GENOMIC DNA]</scope>
</reference>
<accession>A0AAV2EPY0</accession>
<gene>
    <name evidence="1" type="ORF">LTRI10_LOCUS28984</name>
</gene>
<evidence type="ECO:0000313" key="1">
    <source>
        <dbReference type="EMBL" id="CAL1388036.1"/>
    </source>
</evidence>
<protein>
    <submittedName>
        <fullName evidence="1">Uncharacterized protein</fullName>
    </submittedName>
</protein>
<name>A0AAV2EPY0_9ROSI</name>
<organism evidence="1 2">
    <name type="scientific">Linum trigynum</name>
    <dbReference type="NCBI Taxonomy" id="586398"/>
    <lineage>
        <taxon>Eukaryota</taxon>
        <taxon>Viridiplantae</taxon>
        <taxon>Streptophyta</taxon>
        <taxon>Embryophyta</taxon>
        <taxon>Tracheophyta</taxon>
        <taxon>Spermatophyta</taxon>
        <taxon>Magnoliopsida</taxon>
        <taxon>eudicotyledons</taxon>
        <taxon>Gunneridae</taxon>
        <taxon>Pentapetalae</taxon>
        <taxon>rosids</taxon>
        <taxon>fabids</taxon>
        <taxon>Malpighiales</taxon>
        <taxon>Linaceae</taxon>
        <taxon>Linum</taxon>
    </lineage>
</organism>
<dbReference type="AlphaFoldDB" id="A0AAV2EPY0"/>
<proteinExistence type="predicted"/>
<keyword evidence="2" id="KW-1185">Reference proteome</keyword>
<dbReference type="Proteomes" id="UP001497516">
    <property type="component" value="Chromosome 5"/>
</dbReference>
<sequence length="89" mass="10227">MGVMIMQQDPFFSSSEFRRQAFHRWSQSVILLFSSFAATRLSDMDGWLELEEESMLATTAPSPDLRNGRDVKANRDENWRVVGGDYGLH</sequence>